<dbReference type="EMBL" id="MT143973">
    <property type="protein sequence ID" value="QJA44121.1"/>
    <property type="molecule type" value="Genomic_DNA"/>
</dbReference>
<sequence>MKIRYKVVDGKKIYCCFECKYCGNPDDGVHPYCKKAKRAQAHDDLKCPPDWCPFSKEKKARKR</sequence>
<evidence type="ECO:0000313" key="3">
    <source>
        <dbReference type="EMBL" id="QJH93561.1"/>
    </source>
</evidence>
<dbReference type="EMBL" id="MT144589">
    <property type="protein sequence ID" value="QJH93561.1"/>
    <property type="molecule type" value="Genomic_DNA"/>
</dbReference>
<dbReference type="EMBL" id="MT145187">
    <property type="protein sequence ID" value="QJI04557.1"/>
    <property type="molecule type" value="Genomic_DNA"/>
</dbReference>
<dbReference type="AlphaFoldDB" id="A0A6H1Z9K1"/>
<dbReference type="EMBL" id="MT141577">
    <property type="protein sequence ID" value="QJA67907.1"/>
    <property type="molecule type" value="Genomic_DNA"/>
</dbReference>
<evidence type="ECO:0000313" key="1">
    <source>
        <dbReference type="EMBL" id="QJA44121.1"/>
    </source>
</evidence>
<gene>
    <name evidence="4" type="ORF">MM415A00093_0050</name>
    <name evidence="2" type="ORF">MM415B00143_0058</name>
    <name evidence="1" type="ORF">TM448A00087_0054</name>
    <name evidence="3" type="ORF">TM448B00099_0037</name>
</gene>
<evidence type="ECO:0000313" key="2">
    <source>
        <dbReference type="EMBL" id="QJA67907.1"/>
    </source>
</evidence>
<accession>A0A6H1Z9K1</accession>
<protein>
    <submittedName>
        <fullName evidence="1">Uncharacterized protein</fullName>
    </submittedName>
</protein>
<reference evidence="1" key="1">
    <citation type="submission" date="2020-03" db="EMBL/GenBank/DDBJ databases">
        <title>The deep terrestrial virosphere.</title>
        <authorList>
            <person name="Holmfeldt K."/>
            <person name="Nilsson E."/>
            <person name="Simone D."/>
            <person name="Lopez-Fernandez M."/>
            <person name="Wu X."/>
            <person name="de Brujin I."/>
            <person name="Lundin D."/>
            <person name="Andersson A."/>
            <person name="Bertilsson S."/>
            <person name="Dopson M."/>
        </authorList>
    </citation>
    <scope>NUCLEOTIDE SEQUENCE</scope>
    <source>
        <strain evidence="4">MM415A00093</strain>
        <strain evidence="2">MM415B00143</strain>
        <strain evidence="1">TM448A00087</strain>
        <strain evidence="3">TM448B00099</strain>
    </source>
</reference>
<name>A0A6H1Z9K1_9ZZZZ</name>
<evidence type="ECO:0000313" key="4">
    <source>
        <dbReference type="EMBL" id="QJI04557.1"/>
    </source>
</evidence>
<organism evidence="1">
    <name type="scientific">viral metagenome</name>
    <dbReference type="NCBI Taxonomy" id="1070528"/>
    <lineage>
        <taxon>unclassified sequences</taxon>
        <taxon>metagenomes</taxon>
        <taxon>organismal metagenomes</taxon>
    </lineage>
</organism>
<proteinExistence type="predicted"/>